<accession>A0C2P4</accession>
<reference evidence="1 2" key="1">
    <citation type="journal article" date="2006" name="Nature">
        <title>Global trends of whole-genome duplications revealed by the ciliate Paramecium tetraurelia.</title>
        <authorList>
            <consortium name="Genoscope"/>
            <person name="Aury J.-M."/>
            <person name="Jaillon O."/>
            <person name="Duret L."/>
            <person name="Noel B."/>
            <person name="Jubin C."/>
            <person name="Porcel B.M."/>
            <person name="Segurens B."/>
            <person name="Daubin V."/>
            <person name="Anthouard V."/>
            <person name="Aiach N."/>
            <person name="Arnaiz O."/>
            <person name="Billaut A."/>
            <person name="Beisson J."/>
            <person name="Blanc I."/>
            <person name="Bouhouche K."/>
            <person name="Camara F."/>
            <person name="Duharcourt S."/>
            <person name="Guigo R."/>
            <person name="Gogendeau D."/>
            <person name="Katinka M."/>
            <person name="Keller A.-M."/>
            <person name="Kissmehl R."/>
            <person name="Klotz C."/>
            <person name="Koll F."/>
            <person name="Le Moue A."/>
            <person name="Lepere C."/>
            <person name="Malinsky S."/>
            <person name="Nowacki M."/>
            <person name="Nowak J.K."/>
            <person name="Plattner H."/>
            <person name="Poulain J."/>
            <person name="Ruiz F."/>
            <person name="Serrano V."/>
            <person name="Zagulski M."/>
            <person name="Dessen P."/>
            <person name="Betermier M."/>
            <person name="Weissenbach J."/>
            <person name="Scarpelli C."/>
            <person name="Schachter V."/>
            <person name="Sperling L."/>
            <person name="Meyer E."/>
            <person name="Cohen J."/>
            <person name="Wincker P."/>
        </authorList>
    </citation>
    <scope>NUCLEOTIDE SEQUENCE [LARGE SCALE GENOMIC DNA]</scope>
    <source>
        <strain evidence="1 2">Stock d4-2</strain>
    </source>
</reference>
<dbReference type="PANTHER" id="PTHR21963">
    <property type="entry name" value="PF6"/>
    <property type="match status" value="1"/>
</dbReference>
<evidence type="ECO:0000313" key="1">
    <source>
        <dbReference type="EMBL" id="CAK65061.1"/>
    </source>
</evidence>
<dbReference type="GeneID" id="5018243"/>
<dbReference type="STRING" id="5888.A0C2P4"/>
<dbReference type="KEGG" id="ptm:GSPATT00034539001"/>
<evidence type="ECO:0000313" key="2">
    <source>
        <dbReference type="Proteomes" id="UP000000600"/>
    </source>
</evidence>
<dbReference type="RefSeq" id="XP_001432458.1">
    <property type="nucleotide sequence ID" value="XM_001432421.1"/>
</dbReference>
<proteinExistence type="predicted"/>
<organism evidence="1 2">
    <name type="scientific">Paramecium tetraurelia</name>
    <dbReference type="NCBI Taxonomy" id="5888"/>
    <lineage>
        <taxon>Eukaryota</taxon>
        <taxon>Sar</taxon>
        <taxon>Alveolata</taxon>
        <taxon>Ciliophora</taxon>
        <taxon>Intramacronucleata</taxon>
        <taxon>Oligohymenophorea</taxon>
        <taxon>Peniculida</taxon>
        <taxon>Parameciidae</taxon>
        <taxon>Paramecium</taxon>
    </lineage>
</organism>
<keyword evidence="2" id="KW-1185">Reference proteome</keyword>
<dbReference type="AlphaFoldDB" id="A0C2P4"/>
<protein>
    <submittedName>
        <fullName evidence="1">Uncharacterized protein</fullName>
    </submittedName>
</protein>
<dbReference type="EMBL" id="CT868036">
    <property type="protein sequence ID" value="CAK65061.1"/>
    <property type="molecule type" value="Genomic_DNA"/>
</dbReference>
<dbReference type="InterPro" id="IPR026173">
    <property type="entry name" value="SPAG17"/>
</dbReference>
<dbReference type="InParanoid" id="A0C2P4"/>
<dbReference type="Proteomes" id="UP000000600">
    <property type="component" value="Unassembled WGS sequence"/>
</dbReference>
<dbReference type="PANTHER" id="PTHR21963:SF1">
    <property type="entry name" value="SPERM-ASSOCIATED ANTIGEN 17"/>
    <property type="match status" value="1"/>
</dbReference>
<gene>
    <name evidence="1" type="ORF">GSPATT00034539001</name>
</gene>
<dbReference type="HOGENOM" id="CLU_566799_0_0_1"/>
<sequence length="482" mass="57467">MHSLLSKHLCVSIRIEAVKQRAIKLFNLVKTCKSFQKNIQRNKILASCKEKQLYVDPEKEYLKNFDLVFIVQGLPQVPQEQIELILHVKEGVINWGGVEINQIEQPEELQDDFEERMDDFLPLPPIKRQYSEKQFNYAASERSPEPCPYTIGQLTIKEFILDMDFDFEEETIIFKEIYQFICQMNSQQEIHLIIIKEAPKSPFDLEVERIQHELCCLKNSRKQLKRLCWPRNTIREPRKTHIKLKLKNTDQMNLEIQSKRKIKLLFNINKRQLSDAQLQKVGSGILFRMFLDQLQTESTYLTNPIFHRVTKSKKILIKQIKFWQVQEVKEMNKFKIESRSKQQALPNSLIFDDYDWIEMRAYFAQLHDQQLIVDREHKIIGDASDLREIQNNEKSNQVQVASIFKDECQLVQQKIIILQFEELLKENQPEQEWHFGDRIYMERHNRNTLRQKFYQALLNDPQVIIKDLPDGINQRSLHSNIN</sequence>
<name>A0C2P4_PARTE</name>